<dbReference type="InterPro" id="IPR029030">
    <property type="entry name" value="Caspase-like_dom_sf"/>
</dbReference>
<dbReference type="Gene3D" id="3.40.50.1460">
    <property type="match status" value="1"/>
</dbReference>
<dbReference type="Pfam" id="PF00619">
    <property type="entry name" value="CARD"/>
    <property type="match status" value="1"/>
</dbReference>
<reference evidence="3 4" key="1">
    <citation type="journal article" date="2023" name="Sci. Data">
        <title>Genome assembly of the Korean intertidal mud-creeper Batillaria attramentaria.</title>
        <authorList>
            <person name="Patra A.K."/>
            <person name="Ho P.T."/>
            <person name="Jun S."/>
            <person name="Lee S.J."/>
            <person name="Kim Y."/>
            <person name="Won Y.J."/>
        </authorList>
    </citation>
    <scope>NUCLEOTIDE SEQUENCE [LARGE SCALE GENOMIC DNA]</scope>
    <source>
        <strain evidence="3">Wonlab-2016</strain>
    </source>
</reference>
<dbReference type="Gene3D" id="1.10.533.10">
    <property type="entry name" value="Death Domain, Fas"/>
    <property type="match status" value="1"/>
</dbReference>
<dbReference type="SUPFAM" id="SSF52129">
    <property type="entry name" value="Caspase-like"/>
    <property type="match status" value="1"/>
</dbReference>
<dbReference type="InterPro" id="IPR011600">
    <property type="entry name" value="Pept_C14_caspase"/>
</dbReference>
<feature type="domain" description="CARD" evidence="2">
    <location>
        <begin position="1"/>
        <end position="67"/>
    </location>
</feature>
<comment type="caution">
    <text evidence="3">The sequence shown here is derived from an EMBL/GenBank/DDBJ whole genome shotgun (WGS) entry which is preliminary data.</text>
</comment>
<accession>A0ABD0KRP7</accession>
<dbReference type="PROSITE" id="PS50208">
    <property type="entry name" value="CASPASE_P20"/>
    <property type="match status" value="1"/>
</dbReference>
<protein>
    <recommendedName>
        <fullName evidence="5">CARD domain-containing protein</fullName>
    </recommendedName>
</protein>
<dbReference type="Pfam" id="PF00656">
    <property type="entry name" value="Peptidase_C14"/>
    <property type="match status" value="1"/>
</dbReference>
<dbReference type="InterPro" id="IPR001315">
    <property type="entry name" value="CARD"/>
</dbReference>
<name>A0ABD0KRP7_9CAEN</name>
<dbReference type="CDD" id="cd01671">
    <property type="entry name" value="CARD"/>
    <property type="match status" value="1"/>
</dbReference>
<organism evidence="3 4">
    <name type="scientific">Batillaria attramentaria</name>
    <dbReference type="NCBI Taxonomy" id="370345"/>
    <lineage>
        <taxon>Eukaryota</taxon>
        <taxon>Metazoa</taxon>
        <taxon>Spiralia</taxon>
        <taxon>Lophotrochozoa</taxon>
        <taxon>Mollusca</taxon>
        <taxon>Gastropoda</taxon>
        <taxon>Caenogastropoda</taxon>
        <taxon>Sorbeoconcha</taxon>
        <taxon>Cerithioidea</taxon>
        <taxon>Batillariidae</taxon>
        <taxon>Batillaria</taxon>
    </lineage>
</organism>
<dbReference type="EMBL" id="JACVVK020000132">
    <property type="protein sequence ID" value="KAK7489975.1"/>
    <property type="molecule type" value="Genomic_DNA"/>
</dbReference>
<evidence type="ECO:0000259" key="1">
    <source>
        <dbReference type="PROSITE" id="PS50208"/>
    </source>
</evidence>
<dbReference type="AlphaFoldDB" id="A0ABD0KRP7"/>
<evidence type="ECO:0008006" key="5">
    <source>
        <dbReference type="Google" id="ProtNLM"/>
    </source>
</evidence>
<dbReference type="InterPro" id="IPR011029">
    <property type="entry name" value="DEATH-like_dom_sf"/>
</dbReference>
<sequence>MDKDQNQVLQRAWFKLVNEIADIHSVVHCLYAKEALTTNLRDNILQRDDTRQGRVANLLSILQRKSDGFEKLYDALVECDEPTAKLLIPGLRGTRSGAGPKDCVHGSPPQLDSVTLPSTWPDNTVHTADNVEVVRVSKDNQFMRAQFQAATDPHRSPDAQEFRGIFLLINNKDFSKAREEGRQMKDRLGTEKDMTALQKLFGGLWFKVQIKPDRTAAVNRLVSKATTVKGERQQPVFTPAAFNRKFYFFPGLTRPRVRS</sequence>
<dbReference type="InterPro" id="IPR001309">
    <property type="entry name" value="Pept_C14_p20"/>
</dbReference>
<dbReference type="Proteomes" id="UP001519460">
    <property type="component" value="Unassembled WGS sequence"/>
</dbReference>
<gene>
    <name evidence="3" type="ORF">BaRGS_00018840</name>
</gene>
<dbReference type="PROSITE" id="PS50209">
    <property type="entry name" value="CARD"/>
    <property type="match status" value="1"/>
</dbReference>
<proteinExistence type="predicted"/>
<evidence type="ECO:0000259" key="2">
    <source>
        <dbReference type="PROSITE" id="PS50209"/>
    </source>
</evidence>
<dbReference type="SUPFAM" id="SSF47986">
    <property type="entry name" value="DEATH domain"/>
    <property type="match status" value="1"/>
</dbReference>
<feature type="domain" description="Caspase family p20" evidence="1">
    <location>
        <begin position="162"/>
        <end position="216"/>
    </location>
</feature>
<evidence type="ECO:0000313" key="3">
    <source>
        <dbReference type="EMBL" id="KAK7489975.1"/>
    </source>
</evidence>
<evidence type="ECO:0000313" key="4">
    <source>
        <dbReference type="Proteomes" id="UP001519460"/>
    </source>
</evidence>
<keyword evidence="4" id="KW-1185">Reference proteome</keyword>